<accession>A0A2T7A978</accession>
<sequence length="62" mass="7058">MAVRANERTSGTIGRSSVGSNETKTIASIHRSIHTSTLNCTFPYVFTIHHSIQLYVYRYRVQ</sequence>
<keyword evidence="3" id="KW-1185">Reference proteome</keyword>
<evidence type="ECO:0000313" key="2">
    <source>
        <dbReference type="EMBL" id="PUU84291.1"/>
    </source>
</evidence>
<organism evidence="2 3">
    <name type="scientific">Tuber borchii</name>
    <name type="common">White truffle</name>
    <dbReference type="NCBI Taxonomy" id="42251"/>
    <lineage>
        <taxon>Eukaryota</taxon>
        <taxon>Fungi</taxon>
        <taxon>Dikarya</taxon>
        <taxon>Ascomycota</taxon>
        <taxon>Pezizomycotina</taxon>
        <taxon>Pezizomycetes</taxon>
        <taxon>Pezizales</taxon>
        <taxon>Tuberaceae</taxon>
        <taxon>Tuber</taxon>
    </lineage>
</organism>
<name>A0A2T7A978_TUBBO</name>
<protein>
    <submittedName>
        <fullName evidence="2">Uncharacterized protein</fullName>
    </submittedName>
</protein>
<evidence type="ECO:0000256" key="1">
    <source>
        <dbReference type="SAM" id="MobiDB-lite"/>
    </source>
</evidence>
<dbReference type="EMBL" id="NESQ01000002">
    <property type="protein sequence ID" value="PUU84291.1"/>
    <property type="molecule type" value="Genomic_DNA"/>
</dbReference>
<comment type="caution">
    <text evidence="2">The sequence shown here is derived from an EMBL/GenBank/DDBJ whole genome shotgun (WGS) entry which is preliminary data.</text>
</comment>
<dbReference type="Proteomes" id="UP000244722">
    <property type="component" value="Unassembled WGS sequence"/>
</dbReference>
<evidence type="ECO:0000313" key="3">
    <source>
        <dbReference type="Proteomes" id="UP000244722"/>
    </source>
</evidence>
<dbReference type="AlphaFoldDB" id="A0A2T7A978"/>
<gene>
    <name evidence="2" type="ORF">B9Z19DRAFT_1098259</name>
</gene>
<dbReference type="OrthoDB" id="5294439at2759"/>
<feature type="region of interest" description="Disordered" evidence="1">
    <location>
        <begin position="1"/>
        <end position="21"/>
    </location>
</feature>
<proteinExistence type="predicted"/>
<feature type="compositionally biased region" description="Polar residues" evidence="1">
    <location>
        <begin position="8"/>
        <end position="21"/>
    </location>
</feature>
<reference evidence="2 3" key="1">
    <citation type="submission" date="2017-04" db="EMBL/GenBank/DDBJ databases">
        <title>Draft genome sequence of Tuber borchii Vittad., a whitish edible truffle.</title>
        <authorList>
            <consortium name="DOE Joint Genome Institute"/>
            <person name="Murat C."/>
            <person name="Kuo A."/>
            <person name="Barry K.W."/>
            <person name="Clum A."/>
            <person name="Dockter R.B."/>
            <person name="Fauchery L."/>
            <person name="Iotti M."/>
            <person name="Kohler A."/>
            <person name="Labutti K."/>
            <person name="Lindquist E.A."/>
            <person name="Lipzen A."/>
            <person name="Ohm R.A."/>
            <person name="Wang M."/>
            <person name="Grigoriev I.V."/>
            <person name="Zambonelli A."/>
            <person name="Martin F.M."/>
        </authorList>
    </citation>
    <scope>NUCLEOTIDE SEQUENCE [LARGE SCALE GENOMIC DNA]</scope>
    <source>
        <strain evidence="2 3">Tbo3840</strain>
    </source>
</reference>